<dbReference type="STRING" id="195883.A0A482WX65"/>
<dbReference type="GO" id="GO:0045664">
    <property type="term" value="P:regulation of neuron differentiation"/>
    <property type="evidence" value="ECO:0007669"/>
    <property type="project" value="TreeGrafter"/>
</dbReference>
<feature type="domain" description="C2H2-type" evidence="3">
    <location>
        <begin position="1035"/>
        <end position="1064"/>
    </location>
</feature>
<comment type="caution">
    <text evidence="4">The sequence shown here is derived from an EMBL/GenBank/DDBJ whole genome shotgun (WGS) entry which is preliminary data.</text>
</comment>
<feature type="compositionally biased region" description="Low complexity" evidence="2">
    <location>
        <begin position="706"/>
        <end position="721"/>
    </location>
</feature>
<keyword evidence="1" id="KW-0863">Zinc-finger</keyword>
<feature type="region of interest" description="Disordered" evidence="2">
    <location>
        <begin position="910"/>
        <end position="945"/>
    </location>
</feature>
<feature type="domain" description="C2H2-type" evidence="3">
    <location>
        <begin position="791"/>
        <end position="820"/>
    </location>
</feature>
<evidence type="ECO:0000256" key="1">
    <source>
        <dbReference type="PROSITE-ProRule" id="PRU00042"/>
    </source>
</evidence>
<dbReference type="InParanoid" id="A0A482WX65"/>
<name>A0A482WX65_LAOST</name>
<keyword evidence="5" id="KW-1185">Reference proteome</keyword>
<evidence type="ECO:0000313" key="5">
    <source>
        <dbReference type="Proteomes" id="UP000291343"/>
    </source>
</evidence>
<feature type="compositionally biased region" description="Low complexity" evidence="2">
    <location>
        <begin position="341"/>
        <end position="353"/>
    </location>
</feature>
<keyword evidence="1" id="KW-0479">Metal-binding</keyword>
<evidence type="ECO:0000259" key="3">
    <source>
        <dbReference type="PROSITE" id="PS50157"/>
    </source>
</evidence>
<dbReference type="OrthoDB" id="10063916at2759"/>
<dbReference type="PROSITE" id="PS50157">
    <property type="entry name" value="ZINC_FINGER_C2H2_2"/>
    <property type="match status" value="6"/>
</dbReference>
<feature type="domain" description="C2H2-type" evidence="3">
    <location>
        <begin position="545"/>
        <end position="574"/>
    </location>
</feature>
<accession>A0A482WX65</accession>
<feature type="compositionally biased region" description="Low complexity" evidence="2">
    <location>
        <begin position="269"/>
        <end position="281"/>
    </location>
</feature>
<dbReference type="PROSITE" id="PS00028">
    <property type="entry name" value="ZINC_FINGER_C2H2_1"/>
    <property type="match status" value="9"/>
</dbReference>
<dbReference type="PANTHER" id="PTHR12451">
    <property type="entry name" value="TRANSCRIPTION FACTOR CASTOR PROTEIN MING -RELATED"/>
    <property type="match status" value="1"/>
</dbReference>
<feature type="region of interest" description="Disordered" evidence="2">
    <location>
        <begin position="1219"/>
        <end position="1261"/>
    </location>
</feature>
<dbReference type="GO" id="GO:0045944">
    <property type="term" value="P:positive regulation of transcription by RNA polymerase II"/>
    <property type="evidence" value="ECO:0007669"/>
    <property type="project" value="TreeGrafter"/>
</dbReference>
<dbReference type="InterPro" id="IPR040373">
    <property type="entry name" value="CASZ1"/>
</dbReference>
<dbReference type="SMART" id="SM00355">
    <property type="entry name" value="ZnF_C2H2"/>
    <property type="match status" value="12"/>
</dbReference>
<feature type="region of interest" description="Disordered" evidence="2">
    <location>
        <begin position="25"/>
        <end position="175"/>
    </location>
</feature>
<feature type="compositionally biased region" description="Low complexity" evidence="2">
    <location>
        <begin position="935"/>
        <end position="945"/>
    </location>
</feature>
<feature type="region of interest" description="Disordered" evidence="2">
    <location>
        <begin position="684"/>
        <end position="721"/>
    </location>
</feature>
<feature type="domain" description="C2H2-type" evidence="3">
    <location>
        <begin position="486"/>
        <end position="515"/>
    </location>
</feature>
<feature type="region of interest" description="Disordered" evidence="2">
    <location>
        <begin position="1059"/>
        <end position="1118"/>
    </location>
</feature>
<feature type="region of interest" description="Disordered" evidence="2">
    <location>
        <begin position="328"/>
        <end position="391"/>
    </location>
</feature>
<sequence>MVNMAEAETGAAMFVQQQHRLHANGLIGGGGAGSDLTSDSEPDESPTLLYQQQLHLVDRTKRNKRKNFMPRNIAYSEEADPEGEGGESRDGSPLDLSGADCGMPPGGKRFRKTLLSVNTEVQAPPTSRSRSPESTPGATPAPMDLSCGRSSPAQSDTESDASEWSDASRPMPPLPANLAAQQYLLQQAFLAQPADAASDLRDFAHRTVRELLEIYDLNSPDVAESITNNIPISNFNSGKILESLSARALALRGPNSPGSQPPTPPRTPLSPHSKASSSPLPLNLPRPKIPGLDTVAAKFASNAPLLSANSRVNLPQNMATILALAAMQDPSRPSSKPPQALAASSNSNSSTGGLTSGGVAPSPNPVPAHAAPQPSELHGGQMRRLGSPPRDNKLVIPIDYSRYVKRFGSALECGSSYCKELNYREHFHCLDCNSRVFVKKEEMIRHFKWHKKRDESLQHGFMRYSPSDDCSDRYRNCTHNRKQTHYHCIQGTCDKVYISTSDVQMHANYHRKDSAIIQEGFQRLRATEECRTPYCAFYGQRTTHFHCRRDHCQYTFKNKADMEKHKTYHIKDEQLARDGFKKFLKPDVCGFANCRFSQVCNHIHCVRDGCSYVLHSSGQLLSHKRKHERKDSEIAYRKFKLAQQAVVNISNEQHGDLANSGSSLQLLQQASSSLAALTALHDSNFSTSSSEGRLSPINAPLSLSMTSTPSTTPTPRQRTPQATAMTPLQFKLSSGTPSSPFFIDQMTSSTSAIDLSGDDPTEVWPKFMMHSPASQICCVGTKCSLYQKEHYHCKEPGCDVPFRSLESAETHARMHETQERVNENFQPENPALCKESCPREKHFHCTWEGCEETVLPGDRLDHLRAHEISAAQSNSLDALFRRKRGRPPKNRIIEVWNDYAGGMGSDSPQAIFTSFKLPKPTPGSITPQPDNADQRSPSPASESSARLSIQFPQLHGFQHYSDGCPDLLCTYSTKPQHYHCTRVRCFFATDNEEQLLVHSRDFHGTVEILDGFFFFDKSVDCRLESCQSNKITGHFHCIHPGCGSSFTKSSGMHIHQAKHMAEMNSSRSPSNNETSVDLSSNYNSVEVKVERDTSPRSSPIHSPETNNGGSNQSNSAPRAVVKASGTFYPLCGLSNVRSSSPTSPGSGEAVVKSEPTTEKTPDTFPEWMSLERHEKYGPETSCSRPFCKLKRKEHYHCNVCNQAFSELERLRPHIAKHSPGAIPPLLVKPENNNNEEADDQPHPGVTSFLSIQMDSPDMQPPPPLPPPHYPGFSAAMAAAVAANQQLALMTSQGIPFMPHAMPALYTSPSGLMFAAPPGFNPQHTAALLSNGLLESARSPMDPSGELHLQRRPLSPSREISPEAKKARVQTSMRILKDEPVPEGYLRFRFNEDCQYSQCNYREHQTHFHCMRQDCGYSFCDKTRFVQHTARHERLDTLMGGDFQQYRATVSCGRPDCIYPSTLGSGQNKSSHFHCLKCDFVCTDTNKVVAHRRQHQKLDSIMAAGFEKFTPTTPCSAPDTCIHSGKQTHYHCLSCQYAVVGLSQMTAHKYRHLE</sequence>
<keyword evidence="1" id="KW-0862">Zinc</keyword>
<feature type="compositionally biased region" description="Polar residues" evidence="2">
    <location>
        <begin position="1063"/>
        <end position="1084"/>
    </location>
</feature>
<feature type="compositionally biased region" description="Low complexity" evidence="2">
    <location>
        <begin position="124"/>
        <end position="136"/>
    </location>
</feature>
<dbReference type="GO" id="GO:0005634">
    <property type="term" value="C:nucleus"/>
    <property type="evidence" value="ECO:0007669"/>
    <property type="project" value="TreeGrafter"/>
</dbReference>
<feature type="region of interest" description="Disordered" evidence="2">
    <location>
        <begin position="251"/>
        <end position="287"/>
    </location>
</feature>
<dbReference type="GO" id="GO:0000977">
    <property type="term" value="F:RNA polymerase II transcription regulatory region sequence-specific DNA binding"/>
    <property type="evidence" value="ECO:0007669"/>
    <property type="project" value="TreeGrafter"/>
</dbReference>
<dbReference type="GO" id="GO:0008270">
    <property type="term" value="F:zinc ion binding"/>
    <property type="evidence" value="ECO:0007669"/>
    <property type="project" value="UniProtKB-KW"/>
</dbReference>
<dbReference type="EMBL" id="QKKF02022802">
    <property type="protein sequence ID" value="RZF38189.1"/>
    <property type="molecule type" value="Genomic_DNA"/>
</dbReference>
<reference evidence="4 5" key="1">
    <citation type="journal article" date="2017" name="Gigascience">
        <title>Genome sequence of the small brown planthopper, Laodelphax striatellus.</title>
        <authorList>
            <person name="Zhu J."/>
            <person name="Jiang F."/>
            <person name="Wang X."/>
            <person name="Yang P."/>
            <person name="Bao Y."/>
            <person name="Zhao W."/>
            <person name="Wang W."/>
            <person name="Lu H."/>
            <person name="Wang Q."/>
            <person name="Cui N."/>
            <person name="Li J."/>
            <person name="Chen X."/>
            <person name="Luo L."/>
            <person name="Yu J."/>
            <person name="Kang L."/>
            <person name="Cui F."/>
        </authorList>
    </citation>
    <scope>NUCLEOTIDE SEQUENCE [LARGE SCALE GENOMIC DNA]</scope>
    <source>
        <strain evidence="4">Lst14</strain>
    </source>
</reference>
<feature type="compositionally biased region" description="Polar residues" evidence="2">
    <location>
        <begin position="1136"/>
        <end position="1145"/>
    </location>
</feature>
<dbReference type="GO" id="GO:0000981">
    <property type="term" value="F:DNA-binding transcription factor activity, RNA polymerase II-specific"/>
    <property type="evidence" value="ECO:0007669"/>
    <property type="project" value="TreeGrafter"/>
</dbReference>
<gene>
    <name evidence="4" type="ORF">LSTR_LSTR005550</name>
</gene>
<dbReference type="Proteomes" id="UP000291343">
    <property type="component" value="Unassembled WGS sequence"/>
</dbReference>
<organism evidence="4 5">
    <name type="scientific">Laodelphax striatellus</name>
    <name type="common">Small brown planthopper</name>
    <name type="synonym">Delphax striatella</name>
    <dbReference type="NCBI Taxonomy" id="195883"/>
    <lineage>
        <taxon>Eukaryota</taxon>
        <taxon>Metazoa</taxon>
        <taxon>Ecdysozoa</taxon>
        <taxon>Arthropoda</taxon>
        <taxon>Hexapoda</taxon>
        <taxon>Insecta</taxon>
        <taxon>Pterygota</taxon>
        <taxon>Neoptera</taxon>
        <taxon>Paraneoptera</taxon>
        <taxon>Hemiptera</taxon>
        <taxon>Auchenorrhyncha</taxon>
        <taxon>Fulgoroidea</taxon>
        <taxon>Delphacidae</taxon>
        <taxon>Criomorphinae</taxon>
        <taxon>Laodelphax</taxon>
    </lineage>
</organism>
<dbReference type="PANTHER" id="PTHR12451:SF0">
    <property type="entry name" value="ZINC FINGER PROTEIN CASTOR HOMOLOG 1"/>
    <property type="match status" value="1"/>
</dbReference>
<feature type="compositionally biased region" description="Polar residues" evidence="2">
    <location>
        <begin position="1095"/>
        <end position="1116"/>
    </location>
</feature>
<feature type="domain" description="C2H2-type" evidence="3">
    <location>
        <begin position="1195"/>
        <end position="1218"/>
    </location>
</feature>
<feature type="region of interest" description="Disordered" evidence="2">
    <location>
        <begin position="1136"/>
        <end position="1172"/>
    </location>
</feature>
<protein>
    <recommendedName>
        <fullName evidence="3">C2H2-type domain-containing protein</fullName>
    </recommendedName>
</protein>
<feature type="domain" description="C2H2-type" evidence="3">
    <location>
        <begin position="1407"/>
        <end position="1436"/>
    </location>
</feature>
<evidence type="ECO:0000256" key="2">
    <source>
        <dbReference type="SAM" id="MobiDB-lite"/>
    </source>
</evidence>
<feature type="region of interest" description="Disordered" evidence="2">
    <location>
        <begin position="1337"/>
        <end position="1363"/>
    </location>
</feature>
<feature type="compositionally biased region" description="Pro residues" evidence="2">
    <location>
        <begin position="259"/>
        <end position="268"/>
    </location>
</feature>
<evidence type="ECO:0000313" key="4">
    <source>
        <dbReference type="EMBL" id="RZF38189.1"/>
    </source>
</evidence>
<dbReference type="InterPro" id="IPR013087">
    <property type="entry name" value="Znf_C2H2_type"/>
</dbReference>
<proteinExistence type="predicted"/>